<sequence length="174" mass="18812">MTDSSWSAQRWSFVLAAAVFASVWVAVAVAGPARIAGHIDAAGEVTRWDSKWVVLAGLGAVGLLFVVIFGFSGPLLARLPARAVNLPGRRRKEYWMRAAHRAEFNRLMAEDLELIGAATMLLLAWLLAATTLFSASGEASMNGWAFAVPLVVYVLALIGYTVYIAVGARYRVNE</sequence>
<evidence type="ECO:0000313" key="3">
    <source>
        <dbReference type="Proteomes" id="UP000194632"/>
    </source>
</evidence>
<dbReference type="AlphaFoldDB" id="A0A243QCY7"/>
<protein>
    <recommendedName>
        <fullName evidence="4">DUF1648 domain-containing protein</fullName>
    </recommendedName>
</protein>
<feature type="transmembrane region" description="Helical" evidence="1">
    <location>
        <begin position="114"/>
        <end position="137"/>
    </location>
</feature>
<dbReference type="EMBL" id="NGFO01000006">
    <property type="protein sequence ID" value="OUC79628.1"/>
    <property type="molecule type" value="Genomic_DNA"/>
</dbReference>
<name>A0A243QCY7_9ACTN</name>
<dbReference type="Proteomes" id="UP000194632">
    <property type="component" value="Unassembled WGS sequence"/>
</dbReference>
<dbReference type="OrthoDB" id="4459877at2"/>
<evidence type="ECO:0000256" key="1">
    <source>
        <dbReference type="SAM" id="Phobius"/>
    </source>
</evidence>
<keyword evidence="1" id="KW-0812">Transmembrane</keyword>
<gene>
    <name evidence="2" type="ORF">CA982_06985</name>
</gene>
<evidence type="ECO:0000313" key="2">
    <source>
        <dbReference type="EMBL" id="OUC79628.1"/>
    </source>
</evidence>
<reference evidence="2 3" key="1">
    <citation type="submission" date="2017-05" db="EMBL/GenBank/DDBJ databases">
        <title>Biotechnological potential of actinobacteria isolated from South African environments.</title>
        <authorList>
            <person name="Le Roes-Hill M."/>
            <person name="Prins A."/>
            <person name="Durrell K.A."/>
        </authorList>
    </citation>
    <scope>NUCLEOTIDE SEQUENCE [LARGE SCALE GENOMIC DNA]</scope>
    <source>
        <strain evidence="2">BS2</strain>
    </source>
</reference>
<proteinExistence type="predicted"/>
<accession>A0A243QCY7</accession>
<organism evidence="2 3">
    <name type="scientific">Gordonia lacunae</name>
    <dbReference type="NCBI Taxonomy" id="417102"/>
    <lineage>
        <taxon>Bacteria</taxon>
        <taxon>Bacillati</taxon>
        <taxon>Actinomycetota</taxon>
        <taxon>Actinomycetes</taxon>
        <taxon>Mycobacteriales</taxon>
        <taxon>Gordoniaceae</taxon>
        <taxon>Gordonia</taxon>
    </lineage>
</organism>
<evidence type="ECO:0008006" key="4">
    <source>
        <dbReference type="Google" id="ProtNLM"/>
    </source>
</evidence>
<keyword evidence="1" id="KW-0472">Membrane</keyword>
<feature type="transmembrane region" description="Helical" evidence="1">
    <location>
        <begin position="143"/>
        <end position="166"/>
    </location>
</feature>
<keyword evidence="1" id="KW-1133">Transmembrane helix</keyword>
<dbReference type="STRING" id="417102.CA982_06985"/>
<dbReference type="RefSeq" id="WP_086534604.1">
    <property type="nucleotide sequence ID" value="NZ_NGFO01000006.1"/>
</dbReference>
<comment type="caution">
    <text evidence="2">The sequence shown here is derived from an EMBL/GenBank/DDBJ whole genome shotgun (WGS) entry which is preliminary data.</text>
</comment>
<keyword evidence="3" id="KW-1185">Reference proteome</keyword>
<feature type="transmembrane region" description="Helical" evidence="1">
    <location>
        <begin position="52"/>
        <end position="77"/>
    </location>
</feature>